<dbReference type="InterPro" id="IPR036291">
    <property type="entry name" value="NAD(P)-bd_dom_sf"/>
</dbReference>
<dbReference type="PANTHER" id="PTHR42760:SF132">
    <property type="entry name" value="SHORT-CHAIN DEHYDROGENASE_REDUCTASE FAMILY PROTEIN"/>
    <property type="match status" value="1"/>
</dbReference>
<evidence type="ECO:0000256" key="1">
    <source>
        <dbReference type="ARBA" id="ARBA00006484"/>
    </source>
</evidence>
<sequence length="259" mass="28100">MNKKLQDQVALITGSDSGIGRGIAEAFAEEGATVVITYHSDKDSADTLGQIMQEKGYPHAVYQVDVGDEQRVASLFENIKNKFGKIDILVNNAAVNGSEIPVQDMETEVFDRCIKTNLYGPFFCSRAFLKHWTPNQQDARIINVSSIHEDVVTAGNADYNASKGGLKNFARSLALELAEKRITVNNIAPGMILTDMNKAAMDDDAVRKEKEQHIPMKRAGIVDDIKAAAVYLASKESSYVTGATIFIDGGLSLNLGQGA</sequence>
<evidence type="ECO:0000313" key="3">
    <source>
        <dbReference type="Proteomes" id="UP001597525"/>
    </source>
</evidence>
<comment type="similarity">
    <text evidence="1">Belongs to the short-chain dehydrogenases/reductases (SDR) family.</text>
</comment>
<dbReference type="PRINTS" id="PR00081">
    <property type="entry name" value="GDHRDH"/>
</dbReference>
<dbReference type="EC" id="1.1.1.-" evidence="2"/>
<reference evidence="3" key="1">
    <citation type="journal article" date="2019" name="Int. J. Syst. Evol. Microbiol.">
        <title>The Global Catalogue of Microorganisms (GCM) 10K type strain sequencing project: providing services to taxonomists for standard genome sequencing and annotation.</title>
        <authorList>
            <consortium name="The Broad Institute Genomics Platform"/>
            <consortium name="The Broad Institute Genome Sequencing Center for Infectious Disease"/>
            <person name="Wu L."/>
            <person name="Ma J."/>
        </authorList>
    </citation>
    <scope>NUCLEOTIDE SEQUENCE [LARGE SCALE GENOMIC DNA]</scope>
    <source>
        <strain evidence="3">KCTC 22814</strain>
    </source>
</reference>
<protein>
    <submittedName>
        <fullName evidence="2">SDR family NAD(P)-dependent oxidoreductase</fullName>
        <ecNumber evidence="2">1.1.1.-</ecNumber>
    </submittedName>
</protein>
<dbReference type="Pfam" id="PF13561">
    <property type="entry name" value="adh_short_C2"/>
    <property type="match status" value="1"/>
</dbReference>
<dbReference type="Proteomes" id="UP001597525">
    <property type="component" value="Unassembled WGS sequence"/>
</dbReference>
<dbReference type="InterPro" id="IPR020904">
    <property type="entry name" value="Sc_DH/Rdtase_CS"/>
</dbReference>
<dbReference type="PROSITE" id="PS00061">
    <property type="entry name" value="ADH_SHORT"/>
    <property type="match status" value="1"/>
</dbReference>
<name>A0ABW6BM10_9SPHI</name>
<accession>A0ABW6BM10</accession>
<comment type="caution">
    <text evidence="2">The sequence shown here is derived from an EMBL/GenBank/DDBJ whole genome shotgun (WGS) entry which is preliminary data.</text>
</comment>
<dbReference type="PANTHER" id="PTHR42760">
    <property type="entry name" value="SHORT-CHAIN DEHYDROGENASES/REDUCTASES FAMILY MEMBER"/>
    <property type="match status" value="1"/>
</dbReference>
<dbReference type="RefSeq" id="WP_320184530.1">
    <property type="nucleotide sequence ID" value="NZ_CP138332.1"/>
</dbReference>
<dbReference type="GO" id="GO:0016491">
    <property type="term" value="F:oxidoreductase activity"/>
    <property type="evidence" value="ECO:0007669"/>
    <property type="project" value="UniProtKB-KW"/>
</dbReference>
<gene>
    <name evidence="2" type="ORF">ACFS7Y_16730</name>
</gene>
<dbReference type="InterPro" id="IPR002347">
    <property type="entry name" value="SDR_fam"/>
</dbReference>
<evidence type="ECO:0000313" key="2">
    <source>
        <dbReference type="EMBL" id="MFD2969041.1"/>
    </source>
</evidence>
<proteinExistence type="inferred from homology"/>
<organism evidence="2 3">
    <name type="scientific">Sphingobacterium bambusae</name>
    <dbReference type="NCBI Taxonomy" id="662858"/>
    <lineage>
        <taxon>Bacteria</taxon>
        <taxon>Pseudomonadati</taxon>
        <taxon>Bacteroidota</taxon>
        <taxon>Sphingobacteriia</taxon>
        <taxon>Sphingobacteriales</taxon>
        <taxon>Sphingobacteriaceae</taxon>
        <taxon>Sphingobacterium</taxon>
    </lineage>
</organism>
<dbReference type="SUPFAM" id="SSF51735">
    <property type="entry name" value="NAD(P)-binding Rossmann-fold domains"/>
    <property type="match status" value="1"/>
</dbReference>
<dbReference type="PRINTS" id="PR00080">
    <property type="entry name" value="SDRFAMILY"/>
</dbReference>
<keyword evidence="2" id="KW-0560">Oxidoreductase</keyword>
<keyword evidence="3" id="KW-1185">Reference proteome</keyword>
<dbReference type="EMBL" id="JBHUPB010000011">
    <property type="protein sequence ID" value="MFD2969041.1"/>
    <property type="molecule type" value="Genomic_DNA"/>
</dbReference>
<dbReference type="Gene3D" id="3.40.50.720">
    <property type="entry name" value="NAD(P)-binding Rossmann-like Domain"/>
    <property type="match status" value="1"/>
</dbReference>
<dbReference type="NCBIfam" id="NF005559">
    <property type="entry name" value="PRK07231.1"/>
    <property type="match status" value="1"/>
</dbReference>